<reference evidence="2 3" key="1">
    <citation type="submission" date="2019-06" db="EMBL/GenBank/DDBJ databases">
        <title>Draft genomes of female and male turbot (Scophthalmus maximus).</title>
        <authorList>
            <person name="Xu H."/>
            <person name="Xu X.-W."/>
            <person name="Shao C."/>
            <person name="Chen S."/>
        </authorList>
    </citation>
    <scope>NUCLEOTIDE SEQUENCE [LARGE SCALE GENOMIC DNA]</scope>
    <source>
        <strain evidence="2">Ysfricsl-2016a</strain>
        <tissue evidence="2">Blood</tissue>
    </source>
</reference>
<organism evidence="2 3">
    <name type="scientific">Scophthalmus maximus</name>
    <name type="common">Turbot</name>
    <name type="synonym">Psetta maxima</name>
    <dbReference type="NCBI Taxonomy" id="52904"/>
    <lineage>
        <taxon>Eukaryota</taxon>
        <taxon>Metazoa</taxon>
        <taxon>Chordata</taxon>
        <taxon>Craniata</taxon>
        <taxon>Vertebrata</taxon>
        <taxon>Euteleostomi</taxon>
        <taxon>Actinopterygii</taxon>
        <taxon>Neopterygii</taxon>
        <taxon>Teleostei</taxon>
        <taxon>Neoteleostei</taxon>
        <taxon>Acanthomorphata</taxon>
        <taxon>Carangaria</taxon>
        <taxon>Pleuronectiformes</taxon>
        <taxon>Pleuronectoidei</taxon>
        <taxon>Scophthalmidae</taxon>
        <taxon>Scophthalmus</taxon>
    </lineage>
</organism>
<proteinExistence type="predicted"/>
<protein>
    <submittedName>
        <fullName evidence="2">Uncharacterized protein</fullName>
    </submittedName>
</protein>
<accession>A0A6A4SSL3</accession>
<evidence type="ECO:0000313" key="3">
    <source>
        <dbReference type="Proteomes" id="UP000438429"/>
    </source>
</evidence>
<dbReference type="Proteomes" id="UP000438429">
    <property type="component" value="Unassembled WGS sequence"/>
</dbReference>
<evidence type="ECO:0000313" key="2">
    <source>
        <dbReference type="EMBL" id="KAF0035605.1"/>
    </source>
</evidence>
<gene>
    <name evidence="2" type="ORF">F2P81_013363</name>
</gene>
<comment type="caution">
    <text evidence="2">The sequence shown here is derived from an EMBL/GenBank/DDBJ whole genome shotgun (WGS) entry which is preliminary data.</text>
</comment>
<dbReference type="AlphaFoldDB" id="A0A6A4SSL3"/>
<feature type="region of interest" description="Disordered" evidence="1">
    <location>
        <begin position="79"/>
        <end position="108"/>
    </location>
</feature>
<name>A0A6A4SSL3_SCOMX</name>
<sequence>MRQRVRAQTVDLQTLVFWPKYEISTTTEKSAELKHERPCKRCSLIGLSARQIKRPDAHVQRQKRSHVFGCLFNRSVSSQTDATEADETESETETHEPTETSDVAQNNQNVKRRNVTSCFIRPPVDRYHQGEGFVSHMFRSGHIDPVRVLWRVRTVRDKSVETDLRGAKA</sequence>
<dbReference type="EMBL" id="VEVO01000011">
    <property type="protein sequence ID" value="KAF0035605.1"/>
    <property type="molecule type" value="Genomic_DNA"/>
</dbReference>
<evidence type="ECO:0000256" key="1">
    <source>
        <dbReference type="SAM" id="MobiDB-lite"/>
    </source>
</evidence>